<proteinExistence type="predicted"/>
<feature type="chain" id="PRO_5012056137" description="Ser-Thr-rich glycosyl-phosphatidyl-inositol-anchored membrane family-domain-containing protein" evidence="1">
    <location>
        <begin position="20"/>
        <end position="186"/>
    </location>
</feature>
<evidence type="ECO:0000313" key="3">
    <source>
        <dbReference type="Proteomes" id="UP000193218"/>
    </source>
</evidence>
<organism evidence="2 3">
    <name type="scientific">Kockovaella imperatae</name>
    <dbReference type="NCBI Taxonomy" id="4999"/>
    <lineage>
        <taxon>Eukaryota</taxon>
        <taxon>Fungi</taxon>
        <taxon>Dikarya</taxon>
        <taxon>Basidiomycota</taxon>
        <taxon>Agaricomycotina</taxon>
        <taxon>Tremellomycetes</taxon>
        <taxon>Tremellales</taxon>
        <taxon>Cuniculitremaceae</taxon>
        <taxon>Kockovaella</taxon>
    </lineage>
</organism>
<feature type="signal peptide" evidence="1">
    <location>
        <begin position="1"/>
        <end position="19"/>
    </location>
</feature>
<accession>A0A1Y1UGC6</accession>
<name>A0A1Y1UGC6_9TREE</name>
<dbReference type="Proteomes" id="UP000193218">
    <property type="component" value="Unassembled WGS sequence"/>
</dbReference>
<reference evidence="2 3" key="1">
    <citation type="submission" date="2017-03" db="EMBL/GenBank/DDBJ databases">
        <title>Widespread Adenine N6-methylation of Active Genes in Fungi.</title>
        <authorList>
            <consortium name="DOE Joint Genome Institute"/>
            <person name="Mondo S.J."/>
            <person name="Dannebaum R.O."/>
            <person name="Kuo R.C."/>
            <person name="Louie K.B."/>
            <person name="Bewick A.J."/>
            <person name="Labutti K."/>
            <person name="Haridas S."/>
            <person name="Kuo A."/>
            <person name="Salamov A."/>
            <person name="Ahrendt S.R."/>
            <person name="Lau R."/>
            <person name="Bowen B.P."/>
            <person name="Lipzen A."/>
            <person name="Sullivan W."/>
            <person name="Andreopoulos W.B."/>
            <person name="Clum A."/>
            <person name="Lindquist E."/>
            <person name="Daum C."/>
            <person name="Northen T.R."/>
            <person name="Ramamoorthy G."/>
            <person name="Schmitz R.J."/>
            <person name="Gryganskyi A."/>
            <person name="Culley D."/>
            <person name="Magnuson J."/>
            <person name="James T.Y."/>
            <person name="O'Malley M.A."/>
            <person name="Stajich J.E."/>
            <person name="Spatafora J.W."/>
            <person name="Visel A."/>
            <person name="Grigoriev I.V."/>
        </authorList>
    </citation>
    <scope>NUCLEOTIDE SEQUENCE [LARGE SCALE GENOMIC DNA]</scope>
    <source>
        <strain evidence="2 3">NRRL Y-17943</strain>
    </source>
</reference>
<evidence type="ECO:0000313" key="2">
    <source>
        <dbReference type="EMBL" id="ORX36587.1"/>
    </source>
</evidence>
<protein>
    <recommendedName>
        <fullName evidence="4">Ser-Thr-rich glycosyl-phosphatidyl-inositol-anchored membrane family-domain-containing protein</fullName>
    </recommendedName>
</protein>
<dbReference type="GeneID" id="33557704"/>
<keyword evidence="3" id="KW-1185">Reference proteome</keyword>
<evidence type="ECO:0000256" key="1">
    <source>
        <dbReference type="SAM" id="SignalP"/>
    </source>
</evidence>
<sequence length="186" mass="19021">MVRPLYTVGSLLGAVAVLAQQLTITQPTTDHWWIAQSDNTVAWTGGGSNPPTSFSVFLYNPNPQILTSKLALISIEPYYDMSQTVNPGNITPATGYTIQLTDTLNSTNVYAESQSFEIKPIGSDYPPQVAAAAATSAGASGSSSASPSGSGTSSAASTSHTGAASHVTWFSSFGLLCAGLGLAAVA</sequence>
<dbReference type="AlphaFoldDB" id="A0A1Y1UGC6"/>
<evidence type="ECO:0008006" key="4">
    <source>
        <dbReference type="Google" id="ProtNLM"/>
    </source>
</evidence>
<dbReference type="OrthoDB" id="2576580at2759"/>
<keyword evidence="1" id="KW-0732">Signal</keyword>
<gene>
    <name evidence="2" type="ORF">BD324DRAFT_626435</name>
</gene>
<dbReference type="RefSeq" id="XP_021870656.1">
    <property type="nucleotide sequence ID" value="XM_022015895.1"/>
</dbReference>
<comment type="caution">
    <text evidence="2">The sequence shown here is derived from an EMBL/GenBank/DDBJ whole genome shotgun (WGS) entry which is preliminary data.</text>
</comment>
<dbReference type="EMBL" id="NBSH01000007">
    <property type="protein sequence ID" value="ORX36587.1"/>
    <property type="molecule type" value="Genomic_DNA"/>
</dbReference>
<dbReference type="InParanoid" id="A0A1Y1UGC6"/>
<dbReference type="STRING" id="4999.A0A1Y1UGC6"/>